<dbReference type="Gene3D" id="3.40.30.10">
    <property type="entry name" value="Glutaredoxin"/>
    <property type="match status" value="1"/>
</dbReference>
<evidence type="ECO:0000313" key="2">
    <source>
        <dbReference type="EMBL" id="KAE8683751.1"/>
    </source>
</evidence>
<dbReference type="PANTHER" id="PTHR12052:SF4">
    <property type="entry name" value="THIOREDOXIN-LIKE PROTEIN 4B"/>
    <property type="match status" value="1"/>
</dbReference>
<dbReference type="GO" id="GO:0005681">
    <property type="term" value="C:spliceosomal complex"/>
    <property type="evidence" value="ECO:0007669"/>
    <property type="project" value="TreeGrafter"/>
</dbReference>
<dbReference type="SMART" id="SM01410">
    <property type="entry name" value="DIM1"/>
    <property type="match status" value="1"/>
</dbReference>
<dbReference type="InterPro" id="IPR036249">
    <property type="entry name" value="Thioredoxin-like_sf"/>
</dbReference>
<dbReference type="AlphaFoldDB" id="A0A6A2YW52"/>
<proteinExistence type="inferred from homology"/>
<dbReference type="GO" id="GO:0046540">
    <property type="term" value="C:U4/U6 x U5 tri-snRNP complex"/>
    <property type="evidence" value="ECO:0007669"/>
    <property type="project" value="InterPro"/>
</dbReference>
<dbReference type="SUPFAM" id="SSF52833">
    <property type="entry name" value="Thioredoxin-like"/>
    <property type="match status" value="1"/>
</dbReference>
<dbReference type="PANTHER" id="PTHR12052">
    <property type="entry name" value="THIOREDOXIN-LIKE PROTEN 4A, 4B"/>
    <property type="match status" value="1"/>
</dbReference>
<dbReference type="InterPro" id="IPR004123">
    <property type="entry name" value="Dim1"/>
</dbReference>
<dbReference type="Pfam" id="PF02966">
    <property type="entry name" value="DIM1"/>
    <property type="match status" value="1"/>
</dbReference>
<dbReference type="EMBL" id="VEPZ02001259">
    <property type="protein sequence ID" value="KAE8683751.1"/>
    <property type="molecule type" value="Genomic_DNA"/>
</dbReference>
<evidence type="ECO:0000313" key="3">
    <source>
        <dbReference type="Proteomes" id="UP000436088"/>
    </source>
</evidence>
<organism evidence="2 3">
    <name type="scientific">Hibiscus syriacus</name>
    <name type="common">Rose of Sharon</name>
    <dbReference type="NCBI Taxonomy" id="106335"/>
    <lineage>
        <taxon>Eukaryota</taxon>
        <taxon>Viridiplantae</taxon>
        <taxon>Streptophyta</taxon>
        <taxon>Embryophyta</taxon>
        <taxon>Tracheophyta</taxon>
        <taxon>Spermatophyta</taxon>
        <taxon>Magnoliopsida</taxon>
        <taxon>eudicotyledons</taxon>
        <taxon>Gunneridae</taxon>
        <taxon>Pentapetalae</taxon>
        <taxon>rosids</taxon>
        <taxon>malvids</taxon>
        <taxon>Malvales</taxon>
        <taxon>Malvaceae</taxon>
        <taxon>Malvoideae</taxon>
        <taxon>Hibiscus</taxon>
    </lineage>
</organism>
<dbReference type="GO" id="GO:0005682">
    <property type="term" value="C:U5 snRNP"/>
    <property type="evidence" value="ECO:0007669"/>
    <property type="project" value="TreeGrafter"/>
</dbReference>
<name>A0A6A2YW52_HIBSY</name>
<evidence type="ECO:0000256" key="1">
    <source>
        <dbReference type="ARBA" id="ARBA00008241"/>
    </source>
</evidence>
<comment type="caution">
    <text evidence="2">The sequence shown here is derived from an EMBL/GenBank/DDBJ whole genome shotgun (WGS) entry which is preliminary data.</text>
</comment>
<protein>
    <submittedName>
        <fullName evidence="2">Thioredoxin-like protein 4B-like isoform X2</fullName>
    </submittedName>
</protein>
<accession>A0A6A2YW52</accession>
<keyword evidence="3" id="KW-1185">Reference proteome</keyword>
<dbReference type="GO" id="GO:0000398">
    <property type="term" value="P:mRNA splicing, via spliceosome"/>
    <property type="evidence" value="ECO:0007669"/>
    <property type="project" value="InterPro"/>
</dbReference>
<sequence>MSYLLPTLTKKKEVDTMIRDTIDKVLVLRFGLAEDVDCHQLDDILDKNARKVSKFATVALVDIDSEDVQVYVKTADHTKWVLAFHEKQDFIDVVEAVATKVITAGNEFWIPTSTLILTSSLGVNLPYLTLQAIFRGAMKGKLIVHCPLPQNEYRDINCYTRMYKFLVLHTDPLKLRSVSLNPLTNDFSSNMVMKQRA</sequence>
<dbReference type="Proteomes" id="UP000436088">
    <property type="component" value="Unassembled WGS sequence"/>
</dbReference>
<comment type="similarity">
    <text evidence="1">Belongs to the DIM1 family.</text>
</comment>
<reference evidence="2" key="1">
    <citation type="submission" date="2019-09" db="EMBL/GenBank/DDBJ databases">
        <title>Draft genome information of white flower Hibiscus syriacus.</title>
        <authorList>
            <person name="Kim Y.-M."/>
        </authorList>
    </citation>
    <scope>NUCLEOTIDE SEQUENCE [LARGE SCALE GENOMIC DNA]</scope>
    <source>
        <strain evidence="2">YM2019G1</strain>
    </source>
</reference>
<gene>
    <name evidence="2" type="ORF">F3Y22_tig00111191pilonHSYRG00210</name>
</gene>